<name>A0A1N7NFL0_9BACT</name>
<keyword evidence="2" id="KW-1185">Reference proteome</keyword>
<dbReference type="STRING" id="477680.SAMN05421788_102404"/>
<protein>
    <submittedName>
        <fullName evidence="1">Uncharacterized protein</fullName>
    </submittedName>
</protein>
<organism evidence="1 2">
    <name type="scientific">Filimonas lacunae</name>
    <dbReference type="NCBI Taxonomy" id="477680"/>
    <lineage>
        <taxon>Bacteria</taxon>
        <taxon>Pseudomonadati</taxon>
        <taxon>Bacteroidota</taxon>
        <taxon>Chitinophagia</taxon>
        <taxon>Chitinophagales</taxon>
        <taxon>Chitinophagaceae</taxon>
        <taxon>Filimonas</taxon>
    </lineage>
</organism>
<evidence type="ECO:0000313" key="2">
    <source>
        <dbReference type="Proteomes" id="UP000186917"/>
    </source>
</evidence>
<gene>
    <name evidence="1" type="ORF">SAMN05421788_102404</name>
</gene>
<evidence type="ECO:0000313" key="1">
    <source>
        <dbReference type="EMBL" id="SIS97137.1"/>
    </source>
</evidence>
<dbReference type="EMBL" id="FTOR01000002">
    <property type="protein sequence ID" value="SIS97137.1"/>
    <property type="molecule type" value="Genomic_DNA"/>
</dbReference>
<dbReference type="Proteomes" id="UP000186917">
    <property type="component" value="Unassembled WGS sequence"/>
</dbReference>
<reference evidence="2" key="1">
    <citation type="submission" date="2017-01" db="EMBL/GenBank/DDBJ databases">
        <authorList>
            <person name="Varghese N."/>
            <person name="Submissions S."/>
        </authorList>
    </citation>
    <scope>NUCLEOTIDE SEQUENCE [LARGE SCALE GENOMIC DNA]</scope>
    <source>
        <strain evidence="2">DSM 21054</strain>
    </source>
</reference>
<dbReference type="Pfam" id="PF20329">
    <property type="entry name" value="DUF6624"/>
    <property type="match status" value="1"/>
</dbReference>
<accession>A0A1N7NFL0</accession>
<proteinExistence type="predicted"/>
<sequence>MQHKYLTAQTTKKSNAIAPRMIPSNKYSYRLIMKINNSNAKCLHLALLEDRINIQEGRSQTYDSQLSWNFKTNTYQLLPIIDPDNLDKRRATMGLNPYASYLQAFGITWNLKSIKNHSMHTINTTF</sequence>
<dbReference type="AlphaFoldDB" id="A0A1N7NFL0"/>
<dbReference type="InterPro" id="IPR046732">
    <property type="entry name" value="DUF6624"/>
</dbReference>